<dbReference type="GO" id="GO:0005634">
    <property type="term" value="C:nucleus"/>
    <property type="evidence" value="ECO:0007669"/>
    <property type="project" value="UniProtKB-SubCell"/>
</dbReference>
<protein>
    <submittedName>
        <fullName evidence="9">Unnamed protein product</fullName>
    </submittedName>
</protein>
<keyword evidence="4" id="KW-0540">Nuclease</keyword>
<sequence>MFSFERAVASVCDHRKRFISFDVRPGSWSDAKIFQHSSFGRNTACILPRGHHVIADSGYGVSPTVITPYCENDEGGKLTALQANFNFYLSSTRMAIEGAFGLLKERFRILKKPLEERTPSASVRIIVACMVLHNLLIDFQDTAPVSVGLVNAEDETEEEVREVQRRYTRDQKLRTKLGQQKRDDIAKMFAR</sequence>
<evidence type="ECO:0000256" key="5">
    <source>
        <dbReference type="ARBA" id="ARBA00022723"/>
    </source>
</evidence>
<keyword evidence="7" id="KW-0539">Nucleus</keyword>
<dbReference type="EMBL" id="BSXT01000574">
    <property type="protein sequence ID" value="GMF30338.1"/>
    <property type="molecule type" value="Genomic_DNA"/>
</dbReference>
<dbReference type="Pfam" id="PF13359">
    <property type="entry name" value="DDE_Tnp_4"/>
    <property type="match status" value="1"/>
</dbReference>
<proteinExistence type="inferred from homology"/>
<organism evidence="9 10">
    <name type="scientific">Phytophthora fragariaefolia</name>
    <dbReference type="NCBI Taxonomy" id="1490495"/>
    <lineage>
        <taxon>Eukaryota</taxon>
        <taxon>Sar</taxon>
        <taxon>Stramenopiles</taxon>
        <taxon>Oomycota</taxon>
        <taxon>Peronosporomycetes</taxon>
        <taxon>Peronosporales</taxon>
        <taxon>Peronosporaceae</taxon>
        <taxon>Phytophthora</taxon>
    </lineage>
</organism>
<feature type="domain" description="DDE Tnp4" evidence="8">
    <location>
        <begin position="10"/>
        <end position="134"/>
    </location>
</feature>
<dbReference type="Proteomes" id="UP001165121">
    <property type="component" value="Unassembled WGS sequence"/>
</dbReference>
<dbReference type="GO" id="GO:0004518">
    <property type="term" value="F:nuclease activity"/>
    <property type="evidence" value="ECO:0007669"/>
    <property type="project" value="UniProtKB-KW"/>
</dbReference>
<evidence type="ECO:0000256" key="2">
    <source>
        <dbReference type="ARBA" id="ARBA00004123"/>
    </source>
</evidence>
<comment type="subcellular location">
    <subcellularLocation>
        <location evidence="2">Nucleus</location>
    </subcellularLocation>
</comment>
<comment type="cofactor">
    <cofactor evidence="1">
        <name>a divalent metal cation</name>
        <dbReference type="ChEBI" id="CHEBI:60240"/>
    </cofactor>
</comment>
<evidence type="ECO:0000256" key="4">
    <source>
        <dbReference type="ARBA" id="ARBA00022722"/>
    </source>
</evidence>
<keyword evidence="5" id="KW-0479">Metal-binding</keyword>
<keyword evidence="6" id="KW-0378">Hydrolase</keyword>
<dbReference type="GO" id="GO:0046872">
    <property type="term" value="F:metal ion binding"/>
    <property type="evidence" value="ECO:0007669"/>
    <property type="project" value="UniProtKB-KW"/>
</dbReference>
<evidence type="ECO:0000259" key="8">
    <source>
        <dbReference type="Pfam" id="PF13359"/>
    </source>
</evidence>
<gene>
    <name evidence="9" type="ORF">Pfra01_000670700</name>
</gene>
<evidence type="ECO:0000256" key="1">
    <source>
        <dbReference type="ARBA" id="ARBA00001968"/>
    </source>
</evidence>
<comment type="similarity">
    <text evidence="3">Belongs to the HARBI1 family.</text>
</comment>
<dbReference type="PANTHER" id="PTHR22930">
    <property type="match status" value="1"/>
</dbReference>
<dbReference type="AlphaFoldDB" id="A0A9W6UCA8"/>
<dbReference type="InterPro" id="IPR045249">
    <property type="entry name" value="HARBI1-like"/>
</dbReference>
<keyword evidence="10" id="KW-1185">Reference proteome</keyword>
<dbReference type="InterPro" id="IPR027806">
    <property type="entry name" value="HARBI1_dom"/>
</dbReference>
<dbReference type="GO" id="GO:0016787">
    <property type="term" value="F:hydrolase activity"/>
    <property type="evidence" value="ECO:0007669"/>
    <property type="project" value="UniProtKB-KW"/>
</dbReference>
<evidence type="ECO:0000256" key="6">
    <source>
        <dbReference type="ARBA" id="ARBA00022801"/>
    </source>
</evidence>
<evidence type="ECO:0000256" key="3">
    <source>
        <dbReference type="ARBA" id="ARBA00006958"/>
    </source>
</evidence>
<dbReference type="OrthoDB" id="99055at2759"/>
<name>A0A9W6UCA8_9STRA</name>
<comment type="caution">
    <text evidence="9">The sequence shown here is derived from an EMBL/GenBank/DDBJ whole genome shotgun (WGS) entry which is preliminary data.</text>
</comment>
<accession>A0A9W6UCA8</accession>
<dbReference type="PANTHER" id="PTHR22930:SF85">
    <property type="entry name" value="GH03217P-RELATED"/>
    <property type="match status" value="1"/>
</dbReference>
<reference evidence="9" key="1">
    <citation type="submission" date="2023-04" db="EMBL/GenBank/DDBJ databases">
        <title>Phytophthora fragariaefolia NBRC 109709.</title>
        <authorList>
            <person name="Ichikawa N."/>
            <person name="Sato H."/>
            <person name="Tonouchi N."/>
        </authorList>
    </citation>
    <scope>NUCLEOTIDE SEQUENCE</scope>
    <source>
        <strain evidence="9">NBRC 109709</strain>
    </source>
</reference>
<evidence type="ECO:0000313" key="10">
    <source>
        <dbReference type="Proteomes" id="UP001165121"/>
    </source>
</evidence>
<evidence type="ECO:0000313" key="9">
    <source>
        <dbReference type="EMBL" id="GMF30338.1"/>
    </source>
</evidence>
<evidence type="ECO:0000256" key="7">
    <source>
        <dbReference type="ARBA" id="ARBA00023242"/>
    </source>
</evidence>